<comment type="similarity">
    <text evidence="1">Belongs to the SMP-30/CGR1 family.</text>
</comment>
<organism evidence="4 5">
    <name type="scientific">Phytophthora oleae</name>
    <dbReference type="NCBI Taxonomy" id="2107226"/>
    <lineage>
        <taxon>Eukaryota</taxon>
        <taxon>Sar</taxon>
        <taxon>Stramenopiles</taxon>
        <taxon>Oomycota</taxon>
        <taxon>Peronosporomycetes</taxon>
        <taxon>Peronosporales</taxon>
        <taxon>Peronosporaceae</taxon>
        <taxon>Phytophthora</taxon>
    </lineage>
</organism>
<keyword evidence="5" id="KW-1185">Reference proteome</keyword>
<dbReference type="InterPro" id="IPR011042">
    <property type="entry name" value="6-blade_b-propeller_TolB-like"/>
</dbReference>
<evidence type="ECO:0000313" key="4">
    <source>
        <dbReference type="EMBL" id="KAL3660965.1"/>
    </source>
</evidence>
<accession>A0ABD3F4K8</accession>
<gene>
    <name evidence="4" type="ORF">V7S43_013980</name>
</gene>
<dbReference type="AlphaFoldDB" id="A0ABD3F4K8"/>
<reference evidence="4 5" key="1">
    <citation type="submission" date="2024-09" db="EMBL/GenBank/DDBJ databases">
        <title>Genome sequencing and assembly of Phytophthora oleae, isolate VK10A, causative agent of rot of olive drupes.</title>
        <authorList>
            <person name="Conti Taguali S."/>
            <person name="Riolo M."/>
            <person name="La Spada F."/>
            <person name="Cacciola S.O."/>
            <person name="Dionisio G."/>
        </authorList>
    </citation>
    <scope>NUCLEOTIDE SEQUENCE [LARGE SCALE GENOMIC DNA]</scope>
    <source>
        <strain evidence="4 5">VK10A</strain>
    </source>
</reference>
<dbReference type="PANTHER" id="PTHR10907">
    <property type="entry name" value="REGUCALCIN"/>
    <property type="match status" value="1"/>
</dbReference>
<protein>
    <recommendedName>
        <fullName evidence="3">SMP-30/Gluconolactonase/LRE-like region domain-containing protein</fullName>
    </recommendedName>
</protein>
<feature type="region of interest" description="Disordered" evidence="2">
    <location>
        <begin position="1"/>
        <end position="21"/>
    </location>
</feature>
<dbReference type="Pfam" id="PF08450">
    <property type="entry name" value="SGL"/>
    <property type="match status" value="2"/>
</dbReference>
<feature type="domain" description="SMP-30/Gluconolactonase/LRE-like region" evidence="3">
    <location>
        <begin position="78"/>
        <end position="209"/>
    </location>
</feature>
<comment type="caution">
    <text evidence="4">The sequence shown here is derived from an EMBL/GenBank/DDBJ whole genome shotgun (WGS) entry which is preliminary data.</text>
</comment>
<feature type="compositionally biased region" description="Polar residues" evidence="2">
    <location>
        <begin position="1"/>
        <end position="11"/>
    </location>
</feature>
<dbReference type="Gene3D" id="2.120.10.30">
    <property type="entry name" value="TolB, C-terminal domain"/>
    <property type="match status" value="2"/>
</dbReference>
<dbReference type="SUPFAM" id="SSF63829">
    <property type="entry name" value="Calcium-dependent phosphotriesterase"/>
    <property type="match status" value="1"/>
</dbReference>
<sequence>MSMKNVSFQPEQEQDPLAAPSDVAKRHEQDKLFQKVSPNIRMLFFPFRFLGYWIGRRIWFEDTTALRARTLLDGVIYGEGPRFRMPTQELYFTDMHDKKVIKYSLADGKRTLVYDDPEDMLSGLGWLPDGRLLISSMNKRQVLVHDEVAGTTELYADVQDVTRVRANDMVVAASGRAYLGSFGFNNADFKTVASSAIVSVGGDGTLRVEATGVVLTAYDVAADGKLSNGRLWADVGSPIDGICLDADGCVWASIVQPGTYQLGEGLVRMKEGGKILEVLGFGANGITNAVFASQLGMDAEGKHHLFFMESVTSYDHVIVKDGPEAARKNCQVRAIEVKVGPARISGNENYCGGYC</sequence>
<evidence type="ECO:0000256" key="2">
    <source>
        <dbReference type="SAM" id="MobiDB-lite"/>
    </source>
</evidence>
<evidence type="ECO:0000313" key="5">
    <source>
        <dbReference type="Proteomes" id="UP001632037"/>
    </source>
</evidence>
<evidence type="ECO:0000259" key="3">
    <source>
        <dbReference type="Pfam" id="PF08450"/>
    </source>
</evidence>
<dbReference type="InterPro" id="IPR013658">
    <property type="entry name" value="SGL"/>
</dbReference>
<evidence type="ECO:0000256" key="1">
    <source>
        <dbReference type="ARBA" id="ARBA00008853"/>
    </source>
</evidence>
<dbReference type="EMBL" id="JBIMZQ010000038">
    <property type="protein sequence ID" value="KAL3660965.1"/>
    <property type="molecule type" value="Genomic_DNA"/>
</dbReference>
<dbReference type="PANTHER" id="PTHR10907:SF47">
    <property type="entry name" value="REGUCALCIN"/>
    <property type="match status" value="1"/>
</dbReference>
<dbReference type="Proteomes" id="UP001632037">
    <property type="component" value="Unassembled WGS sequence"/>
</dbReference>
<feature type="domain" description="SMP-30/Gluconolactonase/LRE-like region" evidence="3">
    <location>
        <begin position="214"/>
        <end position="292"/>
    </location>
</feature>
<name>A0ABD3F4K8_9STRA</name>
<proteinExistence type="inferred from homology"/>